<evidence type="ECO:0000313" key="8">
    <source>
        <dbReference type="EMBL" id="KAI2664894.1"/>
    </source>
</evidence>
<evidence type="ECO:0000256" key="6">
    <source>
        <dbReference type="SAM" id="MobiDB-lite"/>
    </source>
</evidence>
<feature type="compositionally biased region" description="Basic and acidic residues" evidence="6">
    <location>
        <begin position="216"/>
        <end position="225"/>
    </location>
</feature>
<dbReference type="CDD" id="cd13179">
    <property type="entry name" value="RanBD_RanBP1"/>
    <property type="match status" value="1"/>
</dbReference>
<dbReference type="PANTHER" id="PTHR13199:SF12">
    <property type="entry name" value="ATOS HOMOLOG PROTEIN B"/>
    <property type="match status" value="1"/>
</dbReference>
<feature type="compositionally biased region" description="Basic and acidic residues" evidence="6">
    <location>
        <begin position="32"/>
        <end position="42"/>
    </location>
</feature>
<feature type="region of interest" description="Disordered" evidence="6">
    <location>
        <begin position="1"/>
        <end position="42"/>
    </location>
</feature>
<dbReference type="Proteomes" id="UP000830375">
    <property type="component" value="Unassembled WGS sequence"/>
</dbReference>
<evidence type="ECO:0000256" key="2">
    <source>
        <dbReference type="ARBA" id="ARBA00022553"/>
    </source>
</evidence>
<dbReference type="InterPro" id="IPR011993">
    <property type="entry name" value="PH-like_dom_sf"/>
</dbReference>
<evidence type="ECO:0000259" key="7">
    <source>
        <dbReference type="PROSITE" id="PS50196"/>
    </source>
</evidence>
<organism evidence="8 9">
    <name type="scientific">Labeo rohita</name>
    <name type="common">Indian major carp</name>
    <name type="synonym">Cyprinus rohita</name>
    <dbReference type="NCBI Taxonomy" id="84645"/>
    <lineage>
        <taxon>Eukaryota</taxon>
        <taxon>Metazoa</taxon>
        <taxon>Chordata</taxon>
        <taxon>Craniata</taxon>
        <taxon>Vertebrata</taxon>
        <taxon>Euteleostomi</taxon>
        <taxon>Actinopterygii</taxon>
        <taxon>Neopterygii</taxon>
        <taxon>Teleostei</taxon>
        <taxon>Ostariophysi</taxon>
        <taxon>Cypriniformes</taxon>
        <taxon>Cyprinidae</taxon>
        <taxon>Labeoninae</taxon>
        <taxon>Labeonini</taxon>
        <taxon>Labeo</taxon>
    </lineage>
</organism>
<dbReference type="InterPro" id="IPR045256">
    <property type="entry name" value="RanBP1_RanBD"/>
</dbReference>
<evidence type="ECO:0000313" key="9">
    <source>
        <dbReference type="Proteomes" id="UP000830375"/>
    </source>
</evidence>
<keyword evidence="3" id="KW-0539">Nucleus</keyword>
<dbReference type="Pfam" id="PF00638">
    <property type="entry name" value="Ran_BP1"/>
    <property type="match status" value="1"/>
</dbReference>
<keyword evidence="2" id="KW-0597">Phosphoprotein</keyword>
<name>A0ABQ8MPY5_LABRO</name>
<sequence length="720" mass="79197">MRHIHVELARKEPAVELPAQDGDLPLPSTRSESPESEVRRVVPRPFGEEEIRLQKVYQLSILSQRGGFGENQETLRPIRVGMKRSLEGTSVPVAHKRLFQQGEDDDDDESDGEVLCGSGVEPLFSNSLLERRDSEIPRSPPLSPSHPPIPGRRPAQHNHDRPVPDAFAPLSPKSPPMVDPQGPHSTWGHCEGSPPTLTPRTEASTAGNIPAAINEGPRDEGHNSADVKGMLCGTESSWAPVPFSTPAEAVEWGTTFESSPPPSETKTSSTSSSSNRLSSLEKTPVEANSLISGSSNSCPVKKRLLSSSDTGESCSEDEGPSTSKRSRLALLAPGLGLASCRSTDAKDCYRLFTIREKAQSGESTQILRSGRRTDTSRSCSPISSLSSISRPLLGNFEESILKGRFTPSGRIEGFTAEIGASGSYCPQHATLPVQVTYYDTSEHSAPSPFLGVILLEPLGKKGYSVPKAGTIQVTLFNPNKTVVKMFLVTYNFGDMPVNHMTFLRHRIFLVPVDEAEGSGEGKEGSLFQSSKSGKIYLHNDIRLLFSHKSIEVDTGIPYELKSFTEVPRNPKYSPRVRAKLYRFASENDPPEWKERGTGDVKLLRHKEKGSIRLLMRRDRTLKICANHHIMPLMELKPNAGSDRAWVWNTHADFADEKPKPELLAIRFLNAESSLNSANKVAEKLEELSVNDDKTKSSEDKKEEVKEEKKEEKAGGEEEKK</sequence>
<dbReference type="SMART" id="SM00160">
    <property type="entry name" value="RanBD"/>
    <property type="match status" value="1"/>
</dbReference>
<dbReference type="SUPFAM" id="SSF50729">
    <property type="entry name" value="PH domain-like"/>
    <property type="match status" value="1"/>
</dbReference>
<evidence type="ECO:0000256" key="1">
    <source>
        <dbReference type="ARBA" id="ARBA00004123"/>
    </source>
</evidence>
<dbReference type="InterPro" id="IPR025261">
    <property type="entry name" value="Atos-like_cons_dom"/>
</dbReference>
<dbReference type="Pfam" id="PF13915">
    <property type="entry name" value="DUF4210"/>
    <property type="match status" value="1"/>
</dbReference>
<feature type="domain" description="RanBD1" evidence="7">
    <location>
        <begin position="575"/>
        <end position="689"/>
    </location>
</feature>
<feature type="compositionally biased region" description="Polar residues" evidence="6">
    <location>
        <begin position="289"/>
        <end position="298"/>
    </location>
</feature>
<comment type="subcellular location">
    <subcellularLocation>
        <location evidence="1">Nucleus</location>
    </subcellularLocation>
</comment>
<dbReference type="InterPro" id="IPR033473">
    <property type="entry name" value="Atos-like_C"/>
</dbReference>
<reference evidence="8 9" key="1">
    <citation type="submission" date="2022-01" db="EMBL/GenBank/DDBJ databases">
        <title>A high-quality chromosome-level genome assembly of rohu carp, Labeo rohita.</title>
        <authorList>
            <person name="Arick M.A. II"/>
            <person name="Hsu C.-Y."/>
            <person name="Magbanua Z."/>
            <person name="Pechanova O."/>
            <person name="Grover C."/>
            <person name="Miller E."/>
            <person name="Thrash A."/>
            <person name="Ezzel L."/>
            <person name="Alam S."/>
            <person name="Benzie J."/>
            <person name="Hamilton M."/>
            <person name="Karsi A."/>
            <person name="Lawrence M.L."/>
            <person name="Peterson D.G."/>
        </authorList>
    </citation>
    <scope>NUCLEOTIDE SEQUENCE [LARGE SCALE GENOMIC DNA]</scope>
    <source>
        <strain evidence="9">BAU-BD-2019</strain>
        <tissue evidence="8">Blood</tissue>
    </source>
</reference>
<evidence type="ECO:0000256" key="5">
    <source>
        <dbReference type="ARBA" id="ARBA00040291"/>
    </source>
</evidence>
<dbReference type="PROSITE" id="PS50196">
    <property type="entry name" value="RANBD1"/>
    <property type="match status" value="1"/>
</dbReference>
<dbReference type="Gene3D" id="2.30.29.30">
    <property type="entry name" value="Pleckstrin-homology domain (PH domain)/Phosphotyrosine-binding domain (PTB)"/>
    <property type="match status" value="1"/>
</dbReference>
<feature type="compositionally biased region" description="Acidic residues" evidence="6">
    <location>
        <begin position="102"/>
        <end position="112"/>
    </location>
</feature>
<feature type="region of interest" description="Disordered" evidence="6">
    <location>
        <begin position="362"/>
        <end position="382"/>
    </location>
</feature>
<feature type="compositionally biased region" description="Pro residues" evidence="6">
    <location>
        <begin position="138"/>
        <end position="151"/>
    </location>
</feature>
<evidence type="ECO:0000256" key="3">
    <source>
        <dbReference type="ARBA" id="ARBA00023242"/>
    </source>
</evidence>
<keyword evidence="9" id="KW-1185">Reference proteome</keyword>
<feature type="compositionally biased region" description="Low complexity" evidence="6">
    <location>
        <begin position="254"/>
        <end position="282"/>
    </location>
</feature>
<feature type="compositionally biased region" description="Polar residues" evidence="6">
    <location>
        <begin position="198"/>
        <end position="207"/>
    </location>
</feature>
<comment type="similarity">
    <text evidence="4">Belongs to the ATOS family.</text>
</comment>
<protein>
    <recommendedName>
        <fullName evidence="5">Atos homolog protein B</fullName>
    </recommendedName>
</protein>
<feature type="compositionally biased region" description="Basic and acidic residues" evidence="6">
    <location>
        <begin position="1"/>
        <end position="14"/>
    </location>
</feature>
<dbReference type="InterPro" id="IPR000156">
    <property type="entry name" value="Ran_bind_dom"/>
</dbReference>
<dbReference type="PANTHER" id="PTHR13199">
    <property type="entry name" value="GH03947P"/>
    <property type="match status" value="1"/>
</dbReference>
<proteinExistence type="inferred from homology"/>
<dbReference type="EMBL" id="JACTAM010000005">
    <property type="protein sequence ID" value="KAI2664894.1"/>
    <property type="molecule type" value="Genomic_DNA"/>
</dbReference>
<comment type="caution">
    <text evidence="8">The sequence shown here is derived from an EMBL/GenBank/DDBJ whole genome shotgun (WGS) entry which is preliminary data.</text>
</comment>
<accession>A0ABQ8MPY5</accession>
<feature type="region of interest" description="Disordered" evidence="6">
    <location>
        <begin position="84"/>
        <end position="325"/>
    </location>
</feature>
<feature type="region of interest" description="Disordered" evidence="6">
    <location>
        <begin position="683"/>
        <end position="720"/>
    </location>
</feature>
<gene>
    <name evidence="8" type="ORF">H4Q32_003207</name>
</gene>
<dbReference type="InterPro" id="IPR051506">
    <property type="entry name" value="ATOS_Transcription_Regulators"/>
</dbReference>
<evidence type="ECO:0000256" key="4">
    <source>
        <dbReference type="ARBA" id="ARBA00034497"/>
    </source>
</evidence>
<dbReference type="Pfam" id="PF13889">
    <property type="entry name" value="Chromosome_seg"/>
    <property type="match status" value="1"/>
</dbReference>
<dbReference type="SMART" id="SM01177">
    <property type="entry name" value="DUF4210"/>
    <property type="match status" value="1"/>
</dbReference>